<evidence type="ECO:0000256" key="1">
    <source>
        <dbReference type="SAM" id="MobiDB-lite"/>
    </source>
</evidence>
<keyword evidence="2" id="KW-0812">Transmembrane</keyword>
<name>G0U4H9_TRYVY</name>
<dbReference type="OMA" id="RASHWMQ"/>
<feature type="transmembrane region" description="Helical" evidence="2">
    <location>
        <begin position="1131"/>
        <end position="1150"/>
    </location>
</feature>
<feature type="region of interest" description="Disordered" evidence="1">
    <location>
        <begin position="434"/>
        <end position="455"/>
    </location>
</feature>
<dbReference type="AlphaFoldDB" id="G0U4H9"/>
<reference evidence="3" key="1">
    <citation type="journal article" date="2012" name="Proc. Natl. Acad. Sci. U.S.A.">
        <title>Antigenic diversity is generated by distinct evolutionary mechanisms in African trypanosome species.</title>
        <authorList>
            <person name="Jackson A.P."/>
            <person name="Berry A."/>
            <person name="Aslett M."/>
            <person name="Allison H.C."/>
            <person name="Burton P."/>
            <person name="Vavrova-Anderson J."/>
            <person name="Brown R."/>
            <person name="Browne H."/>
            <person name="Corton N."/>
            <person name="Hauser H."/>
            <person name="Gamble J."/>
            <person name="Gilderthorp R."/>
            <person name="Marcello L."/>
            <person name="McQuillan J."/>
            <person name="Otto T.D."/>
            <person name="Quail M.A."/>
            <person name="Sanders M.J."/>
            <person name="van Tonder A."/>
            <person name="Ginger M.L."/>
            <person name="Field M.C."/>
            <person name="Barry J.D."/>
            <person name="Hertz-Fowler C."/>
            <person name="Berriman M."/>
        </authorList>
    </citation>
    <scope>NUCLEOTIDE SEQUENCE</scope>
    <source>
        <strain evidence="3">Y486</strain>
    </source>
</reference>
<feature type="compositionally biased region" description="Polar residues" evidence="1">
    <location>
        <begin position="242"/>
        <end position="252"/>
    </location>
</feature>
<accession>G0U4H9</accession>
<keyword evidence="2" id="KW-0472">Membrane</keyword>
<proteinExistence type="predicted"/>
<evidence type="ECO:0000313" key="3">
    <source>
        <dbReference type="EMBL" id="CCC52343.1"/>
    </source>
</evidence>
<organism evidence="3">
    <name type="scientific">Trypanosoma vivax (strain Y486)</name>
    <dbReference type="NCBI Taxonomy" id="1055687"/>
    <lineage>
        <taxon>Eukaryota</taxon>
        <taxon>Discoba</taxon>
        <taxon>Euglenozoa</taxon>
        <taxon>Kinetoplastea</taxon>
        <taxon>Metakinetoplastina</taxon>
        <taxon>Trypanosomatida</taxon>
        <taxon>Trypanosomatidae</taxon>
        <taxon>Trypanosoma</taxon>
        <taxon>Duttonella</taxon>
    </lineage>
</organism>
<gene>
    <name evidence="3" type="ORF">TVY486_1013860</name>
</gene>
<sequence>MHQFICTYRGQSGHIVIDSEGCSFISERLRTEFPWCLVTDARVMTQHLKGTPMTALEIKIGHNTNAQFQFPVARGKHYLYNFENIVTVYKEIQNSRGRAAVDPCATKGIQSSFNSRNDCDSGIAHCELPPDHAGSARAGNISPSSCHDRGTYGSFVCRDEVLDAKSPNGETLSSRLLSPEGGYGRNPAASVRTQRSCARTNKGDEDDQSVDGGSTHYALNTPFVFQRTHLSDAKSCLSLPSRYQSRSGTQTMPPKKRTDNSSPLVRDPAAKLNTFSGIATTHKYGKLGLHLALLFLAMLIFFYITSGSRSGSQSTSEEKVRNVVSALEKLYVWREIRRKVFLKKHSVDENAKHETGRHSELLGPPPVVTLNDMTAALDGLVERFVGIQRRMASLQLRRAVRRSGEKMPFYSGGGNPSGKAADSTFGSYRTNAVDMTDSDGAMDDGSARQPPRRSMLESVEQDVRAFFSIFLRVGRFVQDLLSGERVHTVERASFFSRLVGWRKSGYGGSDFGVDGEDKLVRYTEQLPNGRVVVENVVSEEAEERGLCLRLTHEMVDVAGLTESVLLQYQDVVLSPLFEAYLHVMQKTTSTSTSSKRSTPFNVAGTWSTAGWDYEMDNATSVSQWSMLMRAIALRRHVFSILHLEPMLPLQNGFDFERCHNQASCFQGSTGTSDRHQRRKRGHAASPEDKIADIISNFVDSTQSSCGLDEVANHSAFVFRNMLNELRYWTEHPEEWQTLVMWRLDNGGSNAAEDASSHIRLQGETRRVFESLPLFKGLLCFVEQPPNIHSPDSVKRREGRKRMNTSHARLSPHPPMLKVGIHVENASTLGGVQWRTGVEEVPRDTPGGCKTSVQRSIVESTKEKGEALSYSSMEDQHSDGSSYGLPTVVVAKDPQAHDSETDFCREPKEAVNEGGDETESEYTSLHDIETAFHRTQLHWGSALELFRVAHSSQGDEWSTVGVSRQEKGHRDEGDAVSWWRWKFREDVEDTDGQNTSIRDENTAHIRRRMLQLFEHVEQRYNSHLFLLSFRSARLLSVLPDAVIQQYLRPQSIFAALCARLLPSSWFVAGSGTRPLFKWFSQMVSFDPVVRRLYKHLLDAPRGDVVDAPWGLLHIMATPHELLSLHGEFCFKLLFLLALFVVMIILFGLYLVW</sequence>
<keyword evidence="2" id="KW-1133">Transmembrane helix</keyword>
<evidence type="ECO:0008006" key="4">
    <source>
        <dbReference type="Google" id="ProtNLM"/>
    </source>
</evidence>
<dbReference type="VEuPathDB" id="TriTrypDB:TvY486_1013860"/>
<feature type="region of interest" description="Disordered" evidence="1">
    <location>
        <begin position="167"/>
        <end position="213"/>
    </location>
</feature>
<dbReference type="EMBL" id="HE573026">
    <property type="protein sequence ID" value="CCC52343.1"/>
    <property type="molecule type" value="Genomic_DNA"/>
</dbReference>
<protein>
    <recommendedName>
        <fullName evidence="4">Transmembrane protein</fullName>
    </recommendedName>
</protein>
<feature type="region of interest" description="Disordered" evidence="1">
    <location>
        <begin position="242"/>
        <end position="267"/>
    </location>
</feature>
<evidence type="ECO:0000256" key="2">
    <source>
        <dbReference type="SAM" id="Phobius"/>
    </source>
</evidence>
<feature type="transmembrane region" description="Helical" evidence="2">
    <location>
        <begin position="287"/>
        <end position="304"/>
    </location>
</feature>